<dbReference type="RefSeq" id="WP_129230016.1">
    <property type="nucleotide sequence ID" value="NZ_QYBB01000092.1"/>
</dbReference>
<dbReference type="Proteomes" id="UP000290759">
    <property type="component" value="Unassembled WGS sequence"/>
</dbReference>
<proteinExistence type="predicted"/>
<dbReference type="Gene3D" id="3.40.50.300">
    <property type="entry name" value="P-loop containing nucleotide triphosphate hydrolases"/>
    <property type="match status" value="2"/>
</dbReference>
<accession>A0A4Q2U230</accession>
<dbReference type="OrthoDB" id="5401711at2"/>
<dbReference type="InterPro" id="IPR048444">
    <property type="entry name" value="DNMK"/>
</dbReference>
<evidence type="ECO:0000313" key="2">
    <source>
        <dbReference type="Proteomes" id="UP000290759"/>
    </source>
</evidence>
<protein>
    <recommendedName>
        <fullName evidence="3">Deoxynucleotide monophosphate kinase</fullName>
    </recommendedName>
</protein>
<dbReference type="AlphaFoldDB" id="A0A4Q2U230"/>
<name>A0A4Q2U230_9HYPH</name>
<dbReference type="Pfam" id="PF21448">
    <property type="entry name" value="DNMK"/>
    <property type="match status" value="1"/>
</dbReference>
<reference evidence="1 2" key="2">
    <citation type="submission" date="2019-02" db="EMBL/GenBank/DDBJ databases">
        <title>'Lichenibacterium ramalinii' gen. nov. sp. nov., 'Lichenibacterium minor' gen. nov. sp. nov.</title>
        <authorList>
            <person name="Pankratov T."/>
        </authorList>
    </citation>
    <scope>NUCLEOTIDE SEQUENCE [LARGE SCALE GENOMIC DNA]</scope>
    <source>
        <strain evidence="1 2">RmlP026</strain>
    </source>
</reference>
<organism evidence="1 2">
    <name type="scientific">Lichenibacterium minor</name>
    <dbReference type="NCBI Taxonomy" id="2316528"/>
    <lineage>
        <taxon>Bacteria</taxon>
        <taxon>Pseudomonadati</taxon>
        <taxon>Pseudomonadota</taxon>
        <taxon>Alphaproteobacteria</taxon>
        <taxon>Hyphomicrobiales</taxon>
        <taxon>Lichenihabitantaceae</taxon>
        <taxon>Lichenibacterium</taxon>
    </lineage>
</organism>
<keyword evidence="2" id="KW-1185">Reference proteome</keyword>
<dbReference type="EMBL" id="QYBB01000092">
    <property type="protein sequence ID" value="RYC28891.1"/>
    <property type="molecule type" value="Genomic_DNA"/>
</dbReference>
<sequence>MMVIGLCGLAGAGKSTAARHLAEHHGFVRRPFAALLKGMLRYLLHAQGGPAGEVDRMVDGDLKEVPTRHLGGQTPRRAAQTLGTEWGRALAPDLWVEIWAASIAGLERVVADDVRFNNEVAAVRALGGTVVEVCRPGIARPAGAHASEMGVRADAVLCNDGDPLALAVRLDAILRRPTRTDPTPLNAGRKVLL</sequence>
<dbReference type="InterPro" id="IPR027417">
    <property type="entry name" value="P-loop_NTPase"/>
</dbReference>
<comment type="caution">
    <text evidence="1">The sequence shown here is derived from an EMBL/GenBank/DDBJ whole genome shotgun (WGS) entry which is preliminary data.</text>
</comment>
<evidence type="ECO:0000313" key="1">
    <source>
        <dbReference type="EMBL" id="RYC28891.1"/>
    </source>
</evidence>
<reference evidence="1 2" key="1">
    <citation type="submission" date="2018-12" db="EMBL/GenBank/DDBJ databases">
        <authorList>
            <person name="Grouzdev D.S."/>
            <person name="Krutkina M.S."/>
        </authorList>
    </citation>
    <scope>NUCLEOTIDE SEQUENCE [LARGE SCALE GENOMIC DNA]</scope>
    <source>
        <strain evidence="1 2">RmlP026</strain>
    </source>
</reference>
<dbReference type="SUPFAM" id="SSF52540">
    <property type="entry name" value="P-loop containing nucleoside triphosphate hydrolases"/>
    <property type="match status" value="1"/>
</dbReference>
<gene>
    <name evidence="1" type="ORF">D3273_26845</name>
</gene>
<evidence type="ECO:0008006" key="3">
    <source>
        <dbReference type="Google" id="ProtNLM"/>
    </source>
</evidence>